<organism evidence="1 2">
    <name type="scientific">Amycolatopsis carbonis</name>
    <dbReference type="NCBI Taxonomy" id="715471"/>
    <lineage>
        <taxon>Bacteria</taxon>
        <taxon>Bacillati</taxon>
        <taxon>Actinomycetota</taxon>
        <taxon>Actinomycetes</taxon>
        <taxon>Pseudonocardiales</taxon>
        <taxon>Pseudonocardiaceae</taxon>
        <taxon>Amycolatopsis</taxon>
    </lineage>
</organism>
<protein>
    <submittedName>
        <fullName evidence="1">RGCVC family protein</fullName>
    </submittedName>
</protein>
<proteinExistence type="predicted"/>
<sequence>MRTGVGGCPVCPHETAGHDTIASRFCAATAAGELHRGCACPARSRETEERGRDHDQ</sequence>
<dbReference type="RefSeq" id="WP_285974567.1">
    <property type="nucleotide sequence ID" value="NZ_CP127294.1"/>
</dbReference>
<dbReference type="KEGG" id="acab:QRX50_26760"/>
<dbReference type="Proteomes" id="UP001236014">
    <property type="component" value="Chromosome"/>
</dbReference>
<evidence type="ECO:0000313" key="1">
    <source>
        <dbReference type="EMBL" id="WIX84032.1"/>
    </source>
</evidence>
<dbReference type="EMBL" id="CP127294">
    <property type="protein sequence ID" value="WIX84032.1"/>
    <property type="molecule type" value="Genomic_DNA"/>
</dbReference>
<keyword evidence="2" id="KW-1185">Reference proteome</keyword>
<name>A0A9Y2IQC6_9PSEU</name>
<dbReference type="AlphaFoldDB" id="A0A9Y2IQC6"/>
<evidence type="ECO:0000313" key="2">
    <source>
        <dbReference type="Proteomes" id="UP001236014"/>
    </source>
</evidence>
<gene>
    <name evidence="1" type="ORF">QRX50_26760</name>
</gene>
<reference evidence="1 2" key="1">
    <citation type="submission" date="2023-06" db="EMBL/GenBank/DDBJ databases">
        <authorList>
            <person name="Oyuntsetseg B."/>
            <person name="Kim S.B."/>
        </authorList>
    </citation>
    <scope>NUCLEOTIDE SEQUENCE [LARGE SCALE GENOMIC DNA]</scope>
    <source>
        <strain evidence="1 2">2-15</strain>
    </source>
</reference>
<accession>A0A9Y2IQC6</accession>
<dbReference type="NCBIfam" id="NF038206">
    <property type="entry name" value="RGCVC_fam"/>
    <property type="match status" value="1"/>
</dbReference>